<dbReference type="GO" id="GO:0006310">
    <property type="term" value="P:DNA recombination"/>
    <property type="evidence" value="ECO:0007669"/>
    <property type="project" value="UniProtKB-KW"/>
</dbReference>
<dbReference type="SUPFAM" id="SSF56349">
    <property type="entry name" value="DNA breaking-rejoining enzymes"/>
    <property type="match status" value="1"/>
</dbReference>
<name>A0A1D1UZG3_RAMVA</name>
<sequence length="61" mass="6532">MTHGADCTSNSFRIGAASTASKAGCSMEQIRSMGRWSSDASNRYVRPDMGSLTQTMLRISG</sequence>
<dbReference type="Proteomes" id="UP000186922">
    <property type="component" value="Unassembled WGS sequence"/>
</dbReference>
<dbReference type="AlphaFoldDB" id="A0A1D1UZG3"/>
<dbReference type="InterPro" id="IPR013762">
    <property type="entry name" value="Integrase-like_cat_sf"/>
</dbReference>
<proteinExistence type="predicted"/>
<accession>A0A1D1UZG3</accession>
<keyword evidence="3" id="KW-1185">Reference proteome</keyword>
<gene>
    <name evidence="2" type="primary">RvY_06568-1</name>
    <name evidence="2" type="synonym">RvY_06568.1</name>
    <name evidence="2" type="ORF">RvY_06568</name>
</gene>
<evidence type="ECO:0000313" key="3">
    <source>
        <dbReference type="Proteomes" id="UP000186922"/>
    </source>
</evidence>
<dbReference type="InterPro" id="IPR011010">
    <property type="entry name" value="DNA_brk_join_enz"/>
</dbReference>
<dbReference type="GO" id="GO:0003677">
    <property type="term" value="F:DNA binding"/>
    <property type="evidence" value="ECO:0007669"/>
    <property type="project" value="InterPro"/>
</dbReference>
<comment type="caution">
    <text evidence="2">The sequence shown here is derived from an EMBL/GenBank/DDBJ whole genome shotgun (WGS) entry which is preliminary data.</text>
</comment>
<dbReference type="Gene3D" id="1.10.443.10">
    <property type="entry name" value="Intergrase catalytic core"/>
    <property type="match status" value="1"/>
</dbReference>
<reference evidence="2 3" key="1">
    <citation type="journal article" date="2016" name="Nat. Commun.">
        <title>Extremotolerant tardigrade genome and improved radiotolerance of human cultured cells by tardigrade-unique protein.</title>
        <authorList>
            <person name="Hashimoto T."/>
            <person name="Horikawa D.D."/>
            <person name="Saito Y."/>
            <person name="Kuwahara H."/>
            <person name="Kozuka-Hata H."/>
            <person name="Shin-I T."/>
            <person name="Minakuchi Y."/>
            <person name="Ohishi K."/>
            <person name="Motoyama A."/>
            <person name="Aizu T."/>
            <person name="Enomoto A."/>
            <person name="Kondo K."/>
            <person name="Tanaka S."/>
            <person name="Hara Y."/>
            <person name="Koshikawa S."/>
            <person name="Sagara H."/>
            <person name="Miura T."/>
            <person name="Yokobori S."/>
            <person name="Miyagawa K."/>
            <person name="Suzuki Y."/>
            <person name="Kubo T."/>
            <person name="Oyama M."/>
            <person name="Kohara Y."/>
            <person name="Fujiyama A."/>
            <person name="Arakawa K."/>
            <person name="Katayama T."/>
            <person name="Toyoda A."/>
            <person name="Kunieda T."/>
        </authorList>
    </citation>
    <scope>NUCLEOTIDE SEQUENCE [LARGE SCALE GENOMIC DNA]</scope>
    <source>
        <strain evidence="2 3">YOKOZUNA-1</strain>
    </source>
</reference>
<dbReference type="GO" id="GO:0015074">
    <property type="term" value="P:DNA integration"/>
    <property type="evidence" value="ECO:0007669"/>
    <property type="project" value="InterPro"/>
</dbReference>
<evidence type="ECO:0000256" key="1">
    <source>
        <dbReference type="ARBA" id="ARBA00023172"/>
    </source>
</evidence>
<organism evidence="2 3">
    <name type="scientific">Ramazzottius varieornatus</name>
    <name type="common">Water bear</name>
    <name type="synonym">Tardigrade</name>
    <dbReference type="NCBI Taxonomy" id="947166"/>
    <lineage>
        <taxon>Eukaryota</taxon>
        <taxon>Metazoa</taxon>
        <taxon>Ecdysozoa</taxon>
        <taxon>Tardigrada</taxon>
        <taxon>Eutardigrada</taxon>
        <taxon>Parachela</taxon>
        <taxon>Hypsibioidea</taxon>
        <taxon>Ramazzottiidae</taxon>
        <taxon>Ramazzottius</taxon>
    </lineage>
</organism>
<dbReference type="EMBL" id="BDGG01000003">
    <property type="protein sequence ID" value="GAU94861.1"/>
    <property type="molecule type" value="Genomic_DNA"/>
</dbReference>
<protein>
    <submittedName>
        <fullName evidence="2">Uncharacterized protein</fullName>
    </submittedName>
</protein>
<keyword evidence="1" id="KW-0233">DNA recombination</keyword>
<evidence type="ECO:0000313" key="2">
    <source>
        <dbReference type="EMBL" id="GAU94861.1"/>
    </source>
</evidence>
<dbReference type="OrthoDB" id="8906724at2759"/>